<feature type="region of interest" description="Disordered" evidence="1">
    <location>
        <begin position="62"/>
        <end position="81"/>
    </location>
</feature>
<keyword evidence="4" id="KW-1185">Reference proteome</keyword>
<evidence type="ECO:0000313" key="3">
    <source>
        <dbReference type="EMBL" id="GGZ45893.1"/>
    </source>
</evidence>
<dbReference type="Proteomes" id="UP000624183">
    <property type="component" value="Unassembled WGS sequence"/>
</dbReference>
<comment type="caution">
    <text evidence="3">The sequence shown here is derived from an EMBL/GenBank/DDBJ whole genome shotgun (WGS) entry which is preliminary data.</text>
</comment>
<evidence type="ECO:0000313" key="4">
    <source>
        <dbReference type="Proteomes" id="UP000624183"/>
    </source>
</evidence>
<feature type="transmembrane region" description="Helical" evidence="2">
    <location>
        <begin position="33"/>
        <end position="55"/>
    </location>
</feature>
<accession>A0ABQ3BHU1</accession>
<evidence type="ECO:0000256" key="2">
    <source>
        <dbReference type="SAM" id="Phobius"/>
    </source>
</evidence>
<name>A0ABQ3BHU1_9ACTN</name>
<organism evidence="3 4">
    <name type="scientific">Streptomyces rubiginosohelvolus</name>
    <dbReference type="NCBI Taxonomy" id="67362"/>
    <lineage>
        <taxon>Bacteria</taxon>
        <taxon>Bacillati</taxon>
        <taxon>Actinomycetota</taxon>
        <taxon>Actinomycetes</taxon>
        <taxon>Kitasatosporales</taxon>
        <taxon>Streptomycetaceae</taxon>
        <taxon>Streptomyces</taxon>
    </lineage>
</organism>
<sequence>MSEGVLAAVLIVAIVVGAACFTVRHLKKTAGRIAVVLGALAVLIGALVPLVKILVESPTPASGQVVAPAVPPEGTGAGGTR</sequence>
<keyword evidence="2" id="KW-1133">Transmembrane helix</keyword>
<reference evidence="4" key="1">
    <citation type="journal article" date="2019" name="Int. J. Syst. Evol. Microbiol.">
        <title>The Global Catalogue of Microorganisms (GCM) 10K type strain sequencing project: providing services to taxonomists for standard genome sequencing and annotation.</title>
        <authorList>
            <consortium name="The Broad Institute Genomics Platform"/>
            <consortium name="The Broad Institute Genome Sequencing Center for Infectious Disease"/>
            <person name="Wu L."/>
            <person name="Ma J."/>
        </authorList>
    </citation>
    <scope>NUCLEOTIDE SEQUENCE [LARGE SCALE GENOMIC DNA]</scope>
    <source>
        <strain evidence="4">JCM 4602</strain>
    </source>
</reference>
<dbReference type="EMBL" id="BMUW01000002">
    <property type="protein sequence ID" value="GGZ45893.1"/>
    <property type="molecule type" value="Genomic_DNA"/>
</dbReference>
<keyword evidence="2" id="KW-0812">Transmembrane</keyword>
<feature type="transmembrane region" description="Helical" evidence="2">
    <location>
        <begin position="6"/>
        <end position="26"/>
    </location>
</feature>
<evidence type="ECO:0000256" key="1">
    <source>
        <dbReference type="SAM" id="MobiDB-lite"/>
    </source>
</evidence>
<proteinExistence type="predicted"/>
<protein>
    <recommendedName>
        <fullName evidence="5">Secreted protein</fullName>
    </recommendedName>
</protein>
<evidence type="ECO:0008006" key="5">
    <source>
        <dbReference type="Google" id="ProtNLM"/>
    </source>
</evidence>
<keyword evidence="2" id="KW-0472">Membrane</keyword>
<gene>
    <name evidence="3" type="ORF">GCM10010328_20610</name>
</gene>